<name>A0A401FU05_9BACT</name>
<dbReference type="PROSITE" id="PS51462">
    <property type="entry name" value="NUDIX"/>
    <property type="match status" value="1"/>
</dbReference>
<comment type="caution">
    <text evidence="5">The sequence shown here is derived from an EMBL/GenBank/DDBJ whole genome shotgun (WGS) entry which is preliminary data.</text>
</comment>
<dbReference type="AlphaFoldDB" id="A0A401FU05"/>
<accession>A0A401FU05</accession>
<protein>
    <submittedName>
        <fullName evidence="5">NUDIX hydrolase</fullName>
    </submittedName>
</protein>
<dbReference type="RefSeq" id="WP_231714617.1">
    <property type="nucleotide sequence ID" value="NZ_BEXT01000001.1"/>
</dbReference>
<keyword evidence="3" id="KW-0472">Membrane</keyword>
<organism evidence="5 6">
    <name type="scientific">Desulfonema ishimotonii</name>
    <dbReference type="NCBI Taxonomy" id="45657"/>
    <lineage>
        <taxon>Bacteria</taxon>
        <taxon>Pseudomonadati</taxon>
        <taxon>Thermodesulfobacteriota</taxon>
        <taxon>Desulfobacteria</taxon>
        <taxon>Desulfobacterales</taxon>
        <taxon>Desulfococcaceae</taxon>
        <taxon>Desulfonema</taxon>
    </lineage>
</organism>
<keyword evidence="6" id="KW-1185">Reference proteome</keyword>
<gene>
    <name evidence="5" type="ORF">DENIS_1392</name>
</gene>
<feature type="domain" description="Nudix hydrolase" evidence="4">
    <location>
        <begin position="29"/>
        <end position="154"/>
    </location>
</feature>
<keyword evidence="3" id="KW-0812">Transmembrane</keyword>
<evidence type="ECO:0000313" key="6">
    <source>
        <dbReference type="Proteomes" id="UP000288096"/>
    </source>
</evidence>
<dbReference type="SUPFAM" id="SSF55811">
    <property type="entry name" value="Nudix"/>
    <property type="match status" value="1"/>
</dbReference>
<comment type="cofactor">
    <cofactor evidence="1">
        <name>Mg(2+)</name>
        <dbReference type="ChEBI" id="CHEBI:18420"/>
    </cofactor>
</comment>
<evidence type="ECO:0000256" key="3">
    <source>
        <dbReference type="SAM" id="Phobius"/>
    </source>
</evidence>
<keyword evidence="3" id="KW-1133">Transmembrane helix</keyword>
<evidence type="ECO:0000256" key="1">
    <source>
        <dbReference type="ARBA" id="ARBA00001946"/>
    </source>
</evidence>
<reference evidence="6" key="2">
    <citation type="submission" date="2019-01" db="EMBL/GenBank/DDBJ databases">
        <title>Genome sequence of Desulfonema ishimotonii strain Tokyo 01.</title>
        <authorList>
            <person name="Fukui M."/>
        </authorList>
    </citation>
    <scope>NUCLEOTIDE SEQUENCE [LARGE SCALE GENOMIC DNA]</scope>
    <source>
        <strain evidence="6">Tokyo 01</strain>
    </source>
</reference>
<dbReference type="Proteomes" id="UP000288096">
    <property type="component" value="Unassembled WGS sequence"/>
</dbReference>
<reference evidence="6" key="1">
    <citation type="submission" date="2017-11" db="EMBL/GenBank/DDBJ databases">
        <authorList>
            <person name="Watanabe M."/>
            <person name="Kojima H."/>
        </authorList>
    </citation>
    <scope>NUCLEOTIDE SEQUENCE [LARGE SCALE GENOMIC DNA]</scope>
    <source>
        <strain evidence="6">Tokyo 01</strain>
    </source>
</reference>
<keyword evidence="2 5" id="KW-0378">Hydrolase</keyword>
<dbReference type="GO" id="GO:0016787">
    <property type="term" value="F:hydrolase activity"/>
    <property type="evidence" value="ECO:0007669"/>
    <property type="project" value="UniProtKB-KW"/>
</dbReference>
<dbReference type="InterPro" id="IPR015797">
    <property type="entry name" value="NUDIX_hydrolase-like_dom_sf"/>
</dbReference>
<proteinExistence type="predicted"/>
<evidence type="ECO:0000313" key="5">
    <source>
        <dbReference type="EMBL" id="GBC60440.1"/>
    </source>
</evidence>
<feature type="transmembrane region" description="Helical" evidence="3">
    <location>
        <begin position="7"/>
        <end position="27"/>
    </location>
</feature>
<dbReference type="InterPro" id="IPR000086">
    <property type="entry name" value="NUDIX_hydrolase_dom"/>
</dbReference>
<dbReference type="PANTHER" id="PTHR43046:SF14">
    <property type="entry name" value="MUTT_NUDIX FAMILY PROTEIN"/>
    <property type="match status" value="1"/>
</dbReference>
<dbReference type="Gene3D" id="3.90.79.10">
    <property type="entry name" value="Nucleoside Triphosphate Pyrophosphohydrolase"/>
    <property type="match status" value="1"/>
</dbReference>
<evidence type="ECO:0000259" key="4">
    <source>
        <dbReference type="PROSITE" id="PS51462"/>
    </source>
</evidence>
<dbReference type="EMBL" id="BEXT01000001">
    <property type="protein sequence ID" value="GBC60440.1"/>
    <property type="molecule type" value="Genomic_DNA"/>
</dbReference>
<dbReference type="PANTHER" id="PTHR43046">
    <property type="entry name" value="GDP-MANNOSE MANNOSYL HYDROLASE"/>
    <property type="match status" value="1"/>
</dbReference>
<sequence length="164" mass="18792">MMLNPDILWQWALTLAYRVLLCFWFVFRPRTRGVHVAVWHDGRVLLIRNSYKPGYTLPGGCLKSGEKAVRAAARELCEEVALRVSPNALHFVGAFPNPHEFKRDTIYLFEITLPDRPAFRADQREVAEAAFISPSQALRLSLFPTVRRYLQHRLSGPDRLTTTG</sequence>
<evidence type="ECO:0000256" key="2">
    <source>
        <dbReference type="ARBA" id="ARBA00022801"/>
    </source>
</evidence>
<dbReference type="Pfam" id="PF00293">
    <property type="entry name" value="NUDIX"/>
    <property type="match status" value="1"/>
</dbReference>